<sequence length="330" mass="39055">MNNALNIMKSRVLLYCTLLVTVCSCTKAVKQSKDFDIVETNEYINIYNSKGKLDSVKITEKELMYGANVLTSVNIHTGLHTYTYRNDNLYSITETSELRRDIIRTTYYKDKSEETIELRNNKDTIDYSLYQYRDDDKTQLEYMRIIRRLNGKPIIDIDINDNYEEWYFYHKGHLSNKVRHDFNSSQTEETYFFDAIPNKENVQSIPKSKNKQFIKYHTCNTINDTLVEKHFTNGEVDMVIKKYNDNGKEVEHTYATDGFEILHIRYKEKDMDVTVTSFPLMGNSTDSTYTKNGKDMRVVRVDDEAKCLITYDYDRYGNLTKEVRKTKFFY</sequence>
<proteinExistence type="predicted"/>
<protein>
    <recommendedName>
        <fullName evidence="3">DUF4595 domain-containing protein</fullName>
    </recommendedName>
</protein>
<name>A0A016AMF8_BACFG</name>
<gene>
    <name evidence="1" type="ORF">M123_3068</name>
</gene>
<dbReference type="PATRIC" id="fig|1339314.3.peg.3228"/>
<reference evidence="1 2" key="1">
    <citation type="submission" date="2014-02" db="EMBL/GenBank/DDBJ databases">
        <authorList>
            <person name="Sears C."/>
            <person name="Carroll K."/>
            <person name="Sack B.R."/>
            <person name="Qadri F."/>
            <person name="Myers L.L."/>
            <person name="Chung G.-T."/>
            <person name="Escheverria P."/>
            <person name="Fraser C.M."/>
            <person name="Sadzewicz L."/>
            <person name="Shefchek K.A."/>
            <person name="Tallon L."/>
            <person name="Das S.P."/>
            <person name="Daugherty S."/>
            <person name="Mongodin E.F."/>
        </authorList>
    </citation>
    <scope>NUCLEOTIDE SEQUENCE [LARGE SCALE GENOMIC DNA]</scope>
    <source>
        <strain evidence="1 2">3976T8</strain>
    </source>
</reference>
<dbReference type="RefSeq" id="WP_032598537.1">
    <property type="nucleotide sequence ID" value="NZ_JGDS01000058.1"/>
</dbReference>
<accession>A0A016AMF8</accession>
<dbReference type="AlphaFoldDB" id="A0A016AMF8"/>
<evidence type="ECO:0000313" key="1">
    <source>
        <dbReference type="EMBL" id="EXZ72570.1"/>
    </source>
</evidence>
<dbReference type="EMBL" id="JGDS01000058">
    <property type="protein sequence ID" value="EXZ72570.1"/>
    <property type="molecule type" value="Genomic_DNA"/>
</dbReference>
<comment type="caution">
    <text evidence="1">The sequence shown here is derived from an EMBL/GenBank/DDBJ whole genome shotgun (WGS) entry which is preliminary data.</text>
</comment>
<dbReference type="Proteomes" id="UP000020938">
    <property type="component" value="Unassembled WGS sequence"/>
</dbReference>
<organism evidence="1 2">
    <name type="scientific">Bacteroides fragilis str. 3976T8</name>
    <dbReference type="NCBI Taxonomy" id="1339314"/>
    <lineage>
        <taxon>Bacteria</taxon>
        <taxon>Pseudomonadati</taxon>
        <taxon>Bacteroidota</taxon>
        <taxon>Bacteroidia</taxon>
        <taxon>Bacteroidales</taxon>
        <taxon>Bacteroidaceae</taxon>
        <taxon>Bacteroides</taxon>
    </lineage>
</organism>
<evidence type="ECO:0000313" key="2">
    <source>
        <dbReference type="Proteomes" id="UP000020938"/>
    </source>
</evidence>
<evidence type="ECO:0008006" key="3">
    <source>
        <dbReference type="Google" id="ProtNLM"/>
    </source>
</evidence>